<dbReference type="InterPro" id="IPR029064">
    <property type="entry name" value="Ribosomal_eL30-like_sf"/>
</dbReference>
<dbReference type="SMART" id="SM00967">
    <property type="entry name" value="SpoU_sub_bind"/>
    <property type="match status" value="1"/>
</dbReference>
<dbReference type="SUPFAM" id="SSF55315">
    <property type="entry name" value="L30e-like"/>
    <property type="match status" value="1"/>
</dbReference>
<dbReference type="InterPro" id="IPR013123">
    <property type="entry name" value="SpoU_subst-bd"/>
</dbReference>
<proteinExistence type="inferred from homology"/>
<evidence type="ECO:0000256" key="1">
    <source>
        <dbReference type="ARBA" id="ARBA00007228"/>
    </source>
</evidence>
<sequence>MQILMMLLVSIRLEIKMMAQELITSRQNTAVKNVIKLKQKKNRDREKQFILEGTKLFMEAEAWKVAITAVFVTPQWIEGAEETVKSAFKRLKDTGIPVFTVDTGVFDAMSALKMPEGILCTAHKFDASEKVFEKKCKKNGKKCLSYVILDDVQDPGNVGTIIRTADAAGFDGIICSSKTADIYNEKVLRGAMGSVFHLPVLQTCALEETVLFLKEQGTRMIGTSLQGKTSLSASLAAQKAVGIILGNESKGMSKGMADLCDDLYKLPMYGHAESLNVSVAAGILMYDIARAMHE</sequence>
<evidence type="ECO:0000256" key="2">
    <source>
        <dbReference type="ARBA" id="ARBA00022603"/>
    </source>
</evidence>
<dbReference type="AlphaFoldDB" id="A0A4P9C505"/>
<dbReference type="Gene3D" id="3.40.1280.10">
    <property type="match status" value="1"/>
</dbReference>
<dbReference type="EMBL" id="CP029487">
    <property type="protein sequence ID" value="QCT70420.1"/>
    <property type="molecule type" value="Genomic_DNA"/>
</dbReference>
<keyword evidence="2 5" id="KW-0489">Methyltransferase</keyword>
<dbReference type="GO" id="GO:0003723">
    <property type="term" value="F:RNA binding"/>
    <property type="evidence" value="ECO:0007669"/>
    <property type="project" value="InterPro"/>
</dbReference>
<name>A0A4P9C505_EUBML</name>
<feature type="domain" description="RNA 2-O ribose methyltransferase substrate binding" evidence="4">
    <location>
        <begin position="50"/>
        <end position="128"/>
    </location>
</feature>
<dbReference type="KEGG" id="emt:CPZ25_003495"/>
<keyword evidence="3 5" id="KW-0808">Transferase</keyword>
<dbReference type="Pfam" id="PF22435">
    <property type="entry name" value="MRM3-like_sub_bind"/>
    <property type="match status" value="1"/>
</dbReference>
<accession>A0A4P9C505</accession>
<dbReference type="SUPFAM" id="SSF75217">
    <property type="entry name" value="alpha/beta knot"/>
    <property type="match status" value="1"/>
</dbReference>
<dbReference type="CDD" id="cd18095">
    <property type="entry name" value="SpoU-like_rRNA-MTase"/>
    <property type="match status" value="1"/>
</dbReference>
<keyword evidence="6" id="KW-1185">Reference proteome</keyword>
<dbReference type="Gene3D" id="3.30.1330.30">
    <property type="match status" value="1"/>
</dbReference>
<dbReference type="GO" id="GO:0032259">
    <property type="term" value="P:methylation"/>
    <property type="evidence" value="ECO:0007669"/>
    <property type="project" value="UniProtKB-KW"/>
</dbReference>
<protein>
    <submittedName>
        <fullName evidence="5">RNA methyltransferase</fullName>
    </submittedName>
</protein>
<dbReference type="InterPro" id="IPR029026">
    <property type="entry name" value="tRNA_m1G_MTases_N"/>
</dbReference>
<gene>
    <name evidence="5" type="ORF">CPZ25_003495</name>
</gene>
<dbReference type="GO" id="GO:0006396">
    <property type="term" value="P:RNA processing"/>
    <property type="evidence" value="ECO:0007669"/>
    <property type="project" value="InterPro"/>
</dbReference>
<evidence type="ECO:0000259" key="4">
    <source>
        <dbReference type="SMART" id="SM00967"/>
    </source>
</evidence>
<evidence type="ECO:0000256" key="3">
    <source>
        <dbReference type="ARBA" id="ARBA00022679"/>
    </source>
</evidence>
<evidence type="ECO:0000313" key="6">
    <source>
        <dbReference type="Proteomes" id="UP000218387"/>
    </source>
</evidence>
<organism evidence="5 6">
    <name type="scientific">Eubacterium maltosivorans</name>
    <dbReference type="NCBI Taxonomy" id="2041044"/>
    <lineage>
        <taxon>Bacteria</taxon>
        <taxon>Bacillati</taxon>
        <taxon>Bacillota</taxon>
        <taxon>Clostridia</taxon>
        <taxon>Eubacteriales</taxon>
        <taxon>Eubacteriaceae</taxon>
        <taxon>Eubacterium</taxon>
    </lineage>
</organism>
<evidence type="ECO:0000313" key="5">
    <source>
        <dbReference type="EMBL" id="QCT70420.1"/>
    </source>
</evidence>
<comment type="similarity">
    <text evidence="1">Belongs to the class IV-like SAM-binding methyltransferase superfamily. RNA methyltransferase TrmH family.</text>
</comment>
<dbReference type="Proteomes" id="UP000218387">
    <property type="component" value="Chromosome"/>
</dbReference>
<dbReference type="GO" id="GO:0008173">
    <property type="term" value="F:RNA methyltransferase activity"/>
    <property type="evidence" value="ECO:0007669"/>
    <property type="project" value="InterPro"/>
</dbReference>
<dbReference type="PANTHER" id="PTHR43191">
    <property type="entry name" value="RRNA METHYLTRANSFERASE 3"/>
    <property type="match status" value="1"/>
</dbReference>
<dbReference type="Pfam" id="PF00588">
    <property type="entry name" value="SpoU_methylase"/>
    <property type="match status" value="1"/>
</dbReference>
<dbReference type="InterPro" id="IPR053888">
    <property type="entry name" value="MRM3-like_sub_bind"/>
</dbReference>
<dbReference type="PANTHER" id="PTHR43191:SF2">
    <property type="entry name" value="RRNA METHYLTRANSFERASE 3, MITOCHONDRIAL"/>
    <property type="match status" value="1"/>
</dbReference>
<dbReference type="InterPro" id="IPR051259">
    <property type="entry name" value="rRNA_Methyltransferase"/>
</dbReference>
<dbReference type="InterPro" id="IPR029028">
    <property type="entry name" value="Alpha/beta_knot_MTases"/>
</dbReference>
<dbReference type="GO" id="GO:0005737">
    <property type="term" value="C:cytoplasm"/>
    <property type="evidence" value="ECO:0007669"/>
    <property type="project" value="UniProtKB-ARBA"/>
</dbReference>
<dbReference type="InterPro" id="IPR001537">
    <property type="entry name" value="SpoU_MeTrfase"/>
</dbReference>
<reference evidence="5 6" key="1">
    <citation type="submission" date="2018-05" db="EMBL/GenBank/DDBJ databases">
        <title>Genome comparison of Eubacterium sp.</title>
        <authorList>
            <person name="Feng Y."/>
            <person name="Sanchez-Andrea I."/>
            <person name="Stams A.J.M."/>
            <person name="De Vos W.M."/>
        </authorList>
    </citation>
    <scope>NUCLEOTIDE SEQUENCE [LARGE SCALE GENOMIC DNA]</scope>
    <source>
        <strain evidence="5 6">YI</strain>
    </source>
</reference>